<evidence type="ECO:0000256" key="1">
    <source>
        <dbReference type="SAM" id="MobiDB-lite"/>
    </source>
</evidence>
<evidence type="ECO:0000313" key="4">
    <source>
        <dbReference type="Proteomes" id="UP000198775"/>
    </source>
</evidence>
<sequence>MSLDVEVPDPPRLSGPGDPGDYESVEEAEEWTGDDAPRRALSEMLSAGAWEDGFEEWRRGTSLSVAQFEATCELGAFQRLDFHYNPTAEDVGYRAPSLPEGPDTLAEAGLDRDDAREIEGELDDLGRIVSEVLENDYIHRSSEEFGYDWE</sequence>
<feature type="domain" description="DUF7992" evidence="2">
    <location>
        <begin position="3"/>
        <end position="144"/>
    </location>
</feature>
<feature type="region of interest" description="Disordered" evidence="1">
    <location>
        <begin position="1"/>
        <end position="34"/>
    </location>
</feature>
<dbReference type="RefSeq" id="WP_092656903.1">
    <property type="nucleotide sequence ID" value="NZ_FOCX01000001.1"/>
</dbReference>
<dbReference type="OrthoDB" id="165952at2157"/>
<dbReference type="EMBL" id="FOCX01000001">
    <property type="protein sequence ID" value="SEN07689.1"/>
    <property type="molecule type" value="Genomic_DNA"/>
</dbReference>
<dbReference type="Pfam" id="PF25955">
    <property type="entry name" value="DUF7992"/>
    <property type="match status" value="1"/>
</dbReference>
<accession>A0A1H8DK82</accession>
<proteinExistence type="predicted"/>
<keyword evidence="4" id="KW-1185">Reference proteome</keyword>
<evidence type="ECO:0000313" key="3">
    <source>
        <dbReference type="EMBL" id="SEN07689.1"/>
    </source>
</evidence>
<dbReference type="Proteomes" id="UP000198775">
    <property type="component" value="Unassembled WGS sequence"/>
</dbReference>
<dbReference type="AlphaFoldDB" id="A0A1H8DK82"/>
<protein>
    <recommendedName>
        <fullName evidence="2">DUF7992 domain-containing protein</fullName>
    </recommendedName>
</protein>
<reference evidence="4" key="1">
    <citation type="submission" date="2016-10" db="EMBL/GenBank/DDBJ databases">
        <authorList>
            <person name="Varghese N."/>
            <person name="Submissions S."/>
        </authorList>
    </citation>
    <scope>NUCLEOTIDE SEQUENCE [LARGE SCALE GENOMIC DNA]</scope>
    <source>
        <strain evidence="4">IBRC-M 10043</strain>
    </source>
</reference>
<feature type="compositionally biased region" description="Acidic residues" evidence="1">
    <location>
        <begin position="20"/>
        <end position="33"/>
    </location>
</feature>
<name>A0A1H8DK82_9EURY</name>
<evidence type="ECO:0000259" key="2">
    <source>
        <dbReference type="Pfam" id="PF25955"/>
    </source>
</evidence>
<gene>
    <name evidence="3" type="ORF">SAMN05216388_1001308</name>
</gene>
<feature type="region of interest" description="Disordered" evidence="1">
    <location>
        <begin position="92"/>
        <end position="111"/>
    </location>
</feature>
<dbReference type="InterPro" id="IPR058305">
    <property type="entry name" value="DUF7992"/>
</dbReference>
<organism evidence="3 4">
    <name type="scientific">Halorientalis persicus</name>
    <dbReference type="NCBI Taxonomy" id="1367881"/>
    <lineage>
        <taxon>Archaea</taxon>
        <taxon>Methanobacteriati</taxon>
        <taxon>Methanobacteriota</taxon>
        <taxon>Stenosarchaea group</taxon>
        <taxon>Halobacteria</taxon>
        <taxon>Halobacteriales</taxon>
        <taxon>Haloarculaceae</taxon>
        <taxon>Halorientalis</taxon>
    </lineage>
</organism>